<dbReference type="EMBL" id="NVBO01000409">
    <property type="protein sequence ID" value="PFR84723.1"/>
    <property type="molecule type" value="Genomic_DNA"/>
</dbReference>
<accession>A0AA44TDE1</accession>
<evidence type="ECO:0000313" key="1">
    <source>
        <dbReference type="EMBL" id="PFR84723.1"/>
    </source>
</evidence>
<evidence type="ECO:0000313" key="2">
    <source>
        <dbReference type="Proteomes" id="UP000226357"/>
    </source>
</evidence>
<gene>
    <name evidence="1" type="ORF">COK38_26700</name>
</gene>
<organism evidence="1 2">
    <name type="scientific">Bacillus cereus</name>
    <dbReference type="NCBI Taxonomy" id="1396"/>
    <lineage>
        <taxon>Bacteria</taxon>
        <taxon>Bacillati</taxon>
        <taxon>Bacillota</taxon>
        <taxon>Bacilli</taxon>
        <taxon>Bacillales</taxon>
        <taxon>Bacillaceae</taxon>
        <taxon>Bacillus</taxon>
        <taxon>Bacillus cereus group</taxon>
    </lineage>
</organism>
<sequence length="190" mass="22243">MKSFDRFKRKKDCDNTKSIVEELETLNVETIHGYKQKYFQESKHIWKTLVPKQGQADNLQGELLRQIEKLRYEAQNNGNINWDDNFEYFCVFINTSLKNESSLSTNQKETVDLIMRKIQKHGQYAHSLNTNQVSDSLFDVMKIAYVDDDIYDFIADCISVVYINHPEPITLIKKRVFIGNTSIYITISSI</sequence>
<reference evidence="1 2" key="1">
    <citation type="submission" date="2017-09" db="EMBL/GenBank/DDBJ databases">
        <title>Large-scale bioinformatics analysis of Bacillus genomes uncovers conserved roles of natural products in bacterial physiology.</title>
        <authorList>
            <consortium name="Agbiome Team Llc"/>
            <person name="Bleich R.M."/>
            <person name="Grubbs K.J."/>
            <person name="Santa Maria K.C."/>
            <person name="Allen S.E."/>
            <person name="Farag S."/>
            <person name="Shank E.A."/>
            <person name="Bowers A."/>
        </authorList>
    </citation>
    <scope>NUCLEOTIDE SEQUENCE [LARGE SCALE GENOMIC DNA]</scope>
    <source>
        <strain evidence="1 2">AFS067272</strain>
    </source>
</reference>
<dbReference type="AlphaFoldDB" id="A0AA44TDE1"/>
<dbReference type="Proteomes" id="UP000226357">
    <property type="component" value="Unassembled WGS sequence"/>
</dbReference>
<dbReference type="RefSeq" id="WP_098523778.1">
    <property type="nucleotide sequence ID" value="NZ_NUYJ01000197.1"/>
</dbReference>
<name>A0AA44TDE1_BACCE</name>
<comment type="caution">
    <text evidence="1">The sequence shown here is derived from an EMBL/GenBank/DDBJ whole genome shotgun (WGS) entry which is preliminary data.</text>
</comment>
<protein>
    <submittedName>
        <fullName evidence="1">Uncharacterized protein</fullName>
    </submittedName>
</protein>
<proteinExistence type="predicted"/>